<dbReference type="Gene3D" id="1.20.1050.10">
    <property type="match status" value="1"/>
</dbReference>
<evidence type="ECO:0000313" key="2">
    <source>
        <dbReference type="EMBL" id="MCF2531855.1"/>
    </source>
</evidence>
<sequence>MSTITVFASPVDQEVFGTYRGRPPSPRDGVERPLYPFQDRVSASGDGLYPAEPGRYHLYLAHGCPWAQIAAIVREAKGLGEAVTASYVDEARDGRGWAFRERFGPDPVNGFALLRDAYEATEPGYDGHISVPTLWDRTTSRVVSNDFPVIPVDLATRFDAWAANDVDLYPEALRADIDAFDARITADGRAGGVLPDSADSAGSAANALDGYETLLGEAEFVHGSALTLSDIRLWVKLIRFEIGYQAAIERDGRALPDYPNLWAYTQRLYLRPEFRAATHDAALREQRERLLGALPPGAVHEAAVRRDEEWAAS</sequence>
<dbReference type="PANTHER" id="PTHR32419">
    <property type="entry name" value="GLUTATHIONYL-HYDROQUINONE REDUCTASE"/>
    <property type="match status" value="1"/>
</dbReference>
<comment type="caution">
    <text evidence="2">The sequence shown here is derived from an EMBL/GenBank/DDBJ whole genome shotgun (WGS) entry which is preliminary data.</text>
</comment>
<dbReference type="GO" id="GO:0005737">
    <property type="term" value="C:cytoplasm"/>
    <property type="evidence" value="ECO:0007669"/>
    <property type="project" value="TreeGrafter"/>
</dbReference>
<keyword evidence="3" id="KW-1185">Reference proteome</keyword>
<dbReference type="Pfam" id="PF13410">
    <property type="entry name" value="GST_C_2"/>
    <property type="match status" value="1"/>
</dbReference>
<dbReference type="PANTHER" id="PTHR32419:SF6">
    <property type="entry name" value="GLUTATHIONE S-TRANSFERASE OMEGA-LIKE 1-RELATED"/>
    <property type="match status" value="1"/>
</dbReference>
<dbReference type="InterPro" id="IPR036249">
    <property type="entry name" value="Thioredoxin-like_sf"/>
</dbReference>
<feature type="domain" description="GST C-terminal" evidence="1">
    <location>
        <begin position="159"/>
        <end position="291"/>
    </location>
</feature>
<evidence type="ECO:0000313" key="3">
    <source>
        <dbReference type="Proteomes" id="UP001165378"/>
    </source>
</evidence>
<gene>
    <name evidence="2" type="ORF">LZ495_32210</name>
</gene>
<evidence type="ECO:0000259" key="1">
    <source>
        <dbReference type="PROSITE" id="PS50405"/>
    </source>
</evidence>
<dbReference type="GO" id="GO:0004364">
    <property type="term" value="F:glutathione transferase activity"/>
    <property type="evidence" value="ECO:0007669"/>
    <property type="project" value="InterPro"/>
</dbReference>
<dbReference type="EMBL" id="JAKFHA010000027">
    <property type="protein sequence ID" value="MCF2531855.1"/>
    <property type="molecule type" value="Genomic_DNA"/>
</dbReference>
<name>A0AA41U3I1_9ACTN</name>
<dbReference type="InterPro" id="IPR036282">
    <property type="entry name" value="Glutathione-S-Trfase_C_sf"/>
</dbReference>
<dbReference type="InterPro" id="IPR016639">
    <property type="entry name" value="GST_Omega/GSH"/>
</dbReference>
<proteinExistence type="predicted"/>
<dbReference type="Proteomes" id="UP001165378">
    <property type="component" value="Unassembled WGS sequence"/>
</dbReference>
<dbReference type="SUPFAM" id="SSF47616">
    <property type="entry name" value="GST C-terminal domain-like"/>
    <property type="match status" value="1"/>
</dbReference>
<organism evidence="2 3">
    <name type="scientific">Yinghuangia soli</name>
    <dbReference type="NCBI Taxonomy" id="2908204"/>
    <lineage>
        <taxon>Bacteria</taxon>
        <taxon>Bacillati</taxon>
        <taxon>Actinomycetota</taxon>
        <taxon>Actinomycetes</taxon>
        <taxon>Kitasatosporales</taxon>
        <taxon>Streptomycetaceae</taxon>
        <taxon>Yinghuangia</taxon>
    </lineage>
</organism>
<reference evidence="2" key="1">
    <citation type="submission" date="2022-01" db="EMBL/GenBank/DDBJ databases">
        <title>Genome-Based Taxonomic Classification of the Phylum Actinobacteria.</title>
        <authorList>
            <person name="Gao Y."/>
        </authorList>
    </citation>
    <scope>NUCLEOTIDE SEQUENCE</scope>
    <source>
        <strain evidence="2">KLBMP 8922</strain>
    </source>
</reference>
<dbReference type="PROSITE" id="PS50405">
    <property type="entry name" value="GST_CTER"/>
    <property type="match status" value="1"/>
</dbReference>
<dbReference type="SUPFAM" id="SSF52833">
    <property type="entry name" value="Thioredoxin-like"/>
    <property type="match status" value="1"/>
</dbReference>
<dbReference type="Gene3D" id="3.40.30.10">
    <property type="entry name" value="Glutaredoxin"/>
    <property type="match status" value="1"/>
</dbReference>
<dbReference type="RefSeq" id="WP_235056504.1">
    <property type="nucleotide sequence ID" value="NZ_JAKFHA010000027.1"/>
</dbReference>
<dbReference type="AlphaFoldDB" id="A0AA41U3I1"/>
<accession>A0AA41U3I1</accession>
<dbReference type="InterPro" id="IPR010987">
    <property type="entry name" value="Glutathione-S-Trfase_C-like"/>
</dbReference>
<protein>
    <submittedName>
        <fullName evidence="2">Glutathione S-transferase C-terminal domain-containing protein</fullName>
    </submittedName>
</protein>